<dbReference type="SUPFAM" id="SSF53756">
    <property type="entry name" value="UDP-Glycosyltransferase/glycogen phosphorylase"/>
    <property type="match status" value="1"/>
</dbReference>
<dbReference type="Pfam" id="PF13439">
    <property type="entry name" value="Glyco_transf_4"/>
    <property type="match status" value="1"/>
</dbReference>
<reference evidence="4 5" key="1">
    <citation type="journal article" date="2019" name="Int. J. Syst. Evol. Microbiol.">
        <title>The Global Catalogue of Microorganisms (GCM) 10K type strain sequencing project: providing services to taxonomists for standard genome sequencing and annotation.</title>
        <authorList>
            <consortium name="The Broad Institute Genomics Platform"/>
            <consortium name="The Broad Institute Genome Sequencing Center for Infectious Disease"/>
            <person name="Wu L."/>
            <person name="Ma J."/>
        </authorList>
    </citation>
    <scope>NUCLEOTIDE SEQUENCE [LARGE SCALE GENOMIC DNA]</scope>
    <source>
        <strain evidence="4 5">CGMCC 1.10593</strain>
    </source>
</reference>
<dbReference type="PANTHER" id="PTHR45947">
    <property type="entry name" value="SULFOQUINOVOSYL TRANSFERASE SQD2"/>
    <property type="match status" value="1"/>
</dbReference>
<keyword evidence="4" id="KW-0328">Glycosyltransferase</keyword>
<dbReference type="InterPro" id="IPR050194">
    <property type="entry name" value="Glycosyltransferase_grp1"/>
</dbReference>
<proteinExistence type="predicted"/>
<dbReference type="Proteomes" id="UP001597052">
    <property type="component" value="Unassembled WGS sequence"/>
</dbReference>
<dbReference type="InterPro" id="IPR001296">
    <property type="entry name" value="Glyco_trans_1"/>
</dbReference>
<dbReference type="AlphaFoldDB" id="A0ABD6D8R0"/>
<sequence length="412" mass="45776">MKRVSPTDRRDESEQYGGSTGDSLRILRVASDIYPDVSGGLGLHVHHLSREQGERGHDVHVLAAEREGGGRGRREDRDGYTVHYHPELAAPFGNSLCPSIGRSLYEHLAEFDVLHAHSHLFFSTNMAAVAGRLTETPFVLTNHGLRSQTAPPWLQDLYLPTVGRFTFEAADSILCYTDTDSRRLDELGVDTRRRVIHNGIDCSVFRPVETERSDRQLLYVGRLTEAKGVQLLIRAVAHLDAEFPDLSLIVVGEGPNRGHLDALVDELGLEETVTFVGRLPNEQLPELYSESTLFVLPSRNEGMPRTVLEALACETPGVTTPLPQLTTVLSDGGLTVDDREPSAFARAIAELLEAPDRRRAMGRAGRRRVVEHHSWETTVEETLAEYYALLDDQPTTTATHERRADVPRGVDQ</sequence>
<dbReference type="EC" id="2.4.-.-" evidence="4"/>
<dbReference type="RefSeq" id="WP_256396898.1">
    <property type="nucleotide sequence ID" value="NZ_JANHDJ010000005.1"/>
</dbReference>
<dbReference type="CDD" id="cd03801">
    <property type="entry name" value="GT4_PimA-like"/>
    <property type="match status" value="1"/>
</dbReference>
<feature type="compositionally biased region" description="Basic and acidic residues" evidence="1">
    <location>
        <begin position="1"/>
        <end position="13"/>
    </location>
</feature>
<evidence type="ECO:0000313" key="5">
    <source>
        <dbReference type="Proteomes" id="UP001597052"/>
    </source>
</evidence>
<gene>
    <name evidence="4" type="ORF">ACFSBW_06380</name>
</gene>
<feature type="region of interest" description="Disordered" evidence="1">
    <location>
        <begin position="1"/>
        <end position="20"/>
    </location>
</feature>
<dbReference type="GO" id="GO:0016757">
    <property type="term" value="F:glycosyltransferase activity"/>
    <property type="evidence" value="ECO:0007669"/>
    <property type="project" value="UniProtKB-KW"/>
</dbReference>
<protein>
    <submittedName>
        <fullName evidence="4">Glycosyltransferase family 4 protein</fullName>
        <ecNumber evidence="4">2.4.-.-</ecNumber>
    </submittedName>
</protein>
<dbReference type="Pfam" id="PF00534">
    <property type="entry name" value="Glycos_transf_1"/>
    <property type="match status" value="1"/>
</dbReference>
<organism evidence="4 5">
    <name type="scientific">Halohasta litorea</name>
    <dbReference type="NCBI Taxonomy" id="869891"/>
    <lineage>
        <taxon>Archaea</taxon>
        <taxon>Methanobacteriati</taxon>
        <taxon>Methanobacteriota</taxon>
        <taxon>Stenosarchaea group</taxon>
        <taxon>Halobacteria</taxon>
        <taxon>Halobacteriales</taxon>
        <taxon>Haloferacaceae</taxon>
        <taxon>Halohasta</taxon>
    </lineage>
</organism>
<dbReference type="Gene3D" id="3.40.50.2000">
    <property type="entry name" value="Glycogen Phosphorylase B"/>
    <property type="match status" value="2"/>
</dbReference>
<feature type="domain" description="Glycosyltransferase subfamily 4-like N-terminal" evidence="3">
    <location>
        <begin position="39"/>
        <end position="203"/>
    </location>
</feature>
<feature type="domain" description="Glycosyl transferase family 1" evidence="2">
    <location>
        <begin position="212"/>
        <end position="368"/>
    </location>
</feature>
<dbReference type="PANTHER" id="PTHR45947:SF3">
    <property type="entry name" value="SULFOQUINOVOSYL TRANSFERASE SQD2"/>
    <property type="match status" value="1"/>
</dbReference>
<name>A0ABD6D8R0_9EURY</name>
<dbReference type="EMBL" id="JBHUDM010000002">
    <property type="protein sequence ID" value="MFD1641498.1"/>
    <property type="molecule type" value="Genomic_DNA"/>
</dbReference>
<evidence type="ECO:0000259" key="2">
    <source>
        <dbReference type="Pfam" id="PF00534"/>
    </source>
</evidence>
<evidence type="ECO:0000313" key="4">
    <source>
        <dbReference type="EMBL" id="MFD1641498.1"/>
    </source>
</evidence>
<keyword evidence="5" id="KW-1185">Reference proteome</keyword>
<dbReference type="InterPro" id="IPR028098">
    <property type="entry name" value="Glyco_trans_4-like_N"/>
</dbReference>
<evidence type="ECO:0000256" key="1">
    <source>
        <dbReference type="SAM" id="MobiDB-lite"/>
    </source>
</evidence>
<comment type="caution">
    <text evidence="4">The sequence shown here is derived from an EMBL/GenBank/DDBJ whole genome shotgun (WGS) entry which is preliminary data.</text>
</comment>
<keyword evidence="4" id="KW-0808">Transferase</keyword>
<accession>A0ABD6D8R0</accession>
<evidence type="ECO:0000259" key="3">
    <source>
        <dbReference type="Pfam" id="PF13439"/>
    </source>
</evidence>